<organism evidence="1 2">
    <name type="scientific">Symbiodinium microadriaticum</name>
    <name type="common">Dinoflagellate</name>
    <name type="synonym">Zooxanthella microadriatica</name>
    <dbReference type="NCBI Taxonomy" id="2951"/>
    <lineage>
        <taxon>Eukaryota</taxon>
        <taxon>Sar</taxon>
        <taxon>Alveolata</taxon>
        <taxon>Dinophyceae</taxon>
        <taxon>Suessiales</taxon>
        <taxon>Symbiodiniaceae</taxon>
        <taxon>Symbiodinium</taxon>
    </lineage>
</organism>
<sequence>MSLLAPIGLRTEICKLLRMMPPALWNMIVTVLKSVKQLMREKEKPGKMHYPSPLPPLATEDISLPLRRELAVQLEERYGFHPQALSFCYWVFEA</sequence>
<comment type="caution">
    <text evidence="1">The sequence shown here is derived from an EMBL/GenBank/DDBJ whole genome shotgun (WGS) entry which is preliminary data.</text>
</comment>
<protein>
    <submittedName>
        <fullName evidence="1">Uncharacterized protein</fullName>
    </submittedName>
</protein>
<gene>
    <name evidence="1" type="ORF">AK812_SmicGene29547</name>
</gene>
<proteinExistence type="predicted"/>
<accession>A0A1Q9D1H0</accession>
<dbReference type="OrthoDB" id="10574033at2759"/>
<evidence type="ECO:0000313" key="2">
    <source>
        <dbReference type="Proteomes" id="UP000186817"/>
    </source>
</evidence>
<keyword evidence="2" id="KW-1185">Reference proteome</keyword>
<dbReference type="Proteomes" id="UP000186817">
    <property type="component" value="Unassembled WGS sequence"/>
</dbReference>
<dbReference type="AlphaFoldDB" id="A0A1Q9D1H0"/>
<reference evidence="1 2" key="1">
    <citation type="submission" date="2016-02" db="EMBL/GenBank/DDBJ databases">
        <title>Genome analysis of coral dinoflagellate symbionts highlights evolutionary adaptations to a symbiotic lifestyle.</title>
        <authorList>
            <person name="Aranda M."/>
            <person name="Li Y."/>
            <person name="Liew Y.J."/>
            <person name="Baumgarten S."/>
            <person name="Simakov O."/>
            <person name="Wilson M."/>
            <person name="Piel J."/>
            <person name="Ashoor H."/>
            <person name="Bougouffa S."/>
            <person name="Bajic V.B."/>
            <person name="Ryu T."/>
            <person name="Ravasi T."/>
            <person name="Bayer T."/>
            <person name="Micklem G."/>
            <person name="Kim H."/>
            <person name="Bhak J."/>
            <person name="Lajeunesse T.C."/>
            <person name="Voolstra C.R."/>
        </authorList>
    </citation>
    <scope>NUCLEOTIDE SEQUENCE [LARGE SCALE GENOMIC DNA]</scope>
    <source>
        <strain evidence="1 2">CCMP2467</strain>
    </source>
</reference>
<dbReference type="EMBL" id="LSRX01000781">
    <property type="protein sequence ID" value="OLP89030.1"/>
    <property type="molecule type" value="Genomic_DNA"/>
</dbReference>
<name>A0A1Q9D1H0_SYMMI</name>
<evidence type="ECO:0000313" key="1">
    <source>
        <dbReference type="EMBL" id="OLP89030.1"/>
    </source>
</evidence>